<feature type="region of interest" description="Disordered" evidence="1">
    <location>
        <begin position="596"/>
        <end position="669"/>
    </location>
</feature>
<feature type="region of interest" description="Disordered" evidence="1">
    <location>
        <begin position="1118"/>
        <end position="1205"/>
    </location>
</feature>
<accession>A0A074ZQ69</accession>
<sequence>MFRDGLAVYGPTPTELQGLLERSQQCRRKIRLLQTAMESRLNEVLDAKVTEYRNYLDTVGLGHASASLWHDPKIDLDRERRVAHGQAVKRFNVALQAQQTKRELEQQDESEPRLRLAEVRAMEQERAHLVAALPKPAPPPYDLDAPARAPKQSVLVLDAESQNTAAVYTAPSTVFMTTSTKDSSDKTSNEAQDAVSSAQMEEDRFLLAQQASSVRTKEELIKADVRGHEALKRERVQQHYRTLLDRMDELSRTEAARLRSEAKMMKPNDEHVVKRRLEKVFEKEILQQLSDTRQQPDNAEFPNSLDHVVRASRPSVWDEMDENAAVSDDLQTSGETKRGVLTSRENLMQEVRKDAEATHVPTSKPSWTSPNALPAVPIRNDSGSASSGDVSQQMRGTPRTGFISPEAKSLSDSCLTLSFEGNLRPGAESLVHDEHSTLFVVSRPSLILRNESANERDLVSSATHRVDKSPRLRLESDLIREQALLDEELATIESRLARLRMAAATNAHIRDENLSAESVNEPVSLVAKQVTPREAYVVEGFAAQDNPDKSSREMPPEVSEPSIPTKQPLLKSLPQPCVEQLAALVRSQVSSLRAPVDLPSLTSPTLVSSSSSSLVQPDSFSEVQHSPDSVSDTVSEDVTPTPRKSSSSIGITLPEEEPLTDDLSPSKEPVLGFQLDSTGAFQRSEPTNLSAVLAPNSSPPIPDDTLNSRESADVPSNVPLAPRLSLTGLSADERAVLKSVNKLAARLTNVAIHEASKELASLSVPADSTSMPPLPTSSMTLPTAPDQTGDSKFSPSSSSSSTTTGLNQEPLVSTRQPNEITSLEPTCTFSSDSLKAELRSLLTSSLINTLLSRTTDSTISTTGLSGTDVLRRILNSHGNPVTNGASLDLQSTQALHSSSDTANFVGSNGEAAPAAVTSPSSVSPSSASQHEQPCSVPVHTTEAIDSSPLDENTTHPPSYPVAGDELQAPRLSEHEAAIKQMKTRVLHEYITVNKDWLLSLAGHNTKLKSFGTASSTSASSSRTCSCSSASFRHLSAADGESDEGHSSPQDTKTDAALSASATWNASQHQATRSQPSTLTWHSSYTPFKPLPRLEEAVSEESVQDSLTHLPVLAENANAAVDASRTPSSSWSGSRRSASEFGALSRCSTSNSNLESARPSTPVPPGSTENSPGSCLSSSVERKSTSEDTTLHQLRNRVPSTPAEPQEVEVVPCLGSNMSSASSHLHPDSLIRELLDSGEDNSFWLLNQPPPARPSYQTEQPPGLAAQTRTTTTIDSSLVWDDMEGDGSKEHLSSQALVATSDPKVWLFSSDPKVAQIRSTYISFEHRETAKWNIKPSLGSEGMFSSFGNRTTKSPLKYSTHHQHQLYFSVRFSTLSMPNCQATQKKYEGWDTARLPKLRQGKSRGRGRVRTTDLPVGKFVL</sequence>
<feature type="region of interest" description="Disordered" evidence="1">
    <location>
        <begin position="177"/>
        <end position="200"/>
    </location>
</feature>
<dbReference type="KEGG" id="ovi:T265_07051"/>
<dbReference type="CTD" id="20321230"/>
<dbReference type="RefSeq" id="XP_009170744.1">
    <property type="nucleotide sequence ID" value="XM_009172480.1"/>
</dbReference>
<keyword evidence="3" id="KW-1185">Reference proteome</keyword>
<evidence type="ECO:0000256" key="1">
    <source>
        <dbReference type="SAM" id="MobiDB-lite"/>
    </source>
</evidence>
<feature type="compositionally biased region" description="Polar residues" evidence="1">
    <location>
        <begin position="360"/>
        <end position="371"/>
    </location>
</feature>
<feature type="compositionally biased region" description="Basic and acidic residues" evidence="1">
    <location>
        <begin position="1179"/>
        <end position="1189"/>
    </location>
</feature>
<feature type="region of interest" description="Disordered" evidence="1">
    <location>
        <begin position="945"/>
        <end position="964"/>
    </location>
</feature>
<feature type="compositionally biased region" description="Basic and acidic residues" evidence="1">
    <location>
        <begin position="546"/>
        <end position="555"/>
    </location>
</feature>
<feature type="region of interest" description="Disordered" evidence="1">
    <location>
        <begin position="898"/>
        <end position="939"/>
    </location>
</feature>
<reference evidence="2 3" key="1">
    <citation type="submission" date="2013-11" db="EMBL/GenBank/DDBJ databases">
        <title>Opisthorchis viverrini - life in the bile duct.</title>
        <authorList>
            <person name="Young N.D."/>
            <person name="Nagarajan N."/>
            <person name="Lin S.J."/>
            <person name="Korhonen P.K."/>
            <person name="Jex A.R."/>
            <person name="Hall R.S."/>
            <person name="Safavi-Hemami H."/>
            <person name="Kaewkong W."/>
            <person name="Bertrand D."/>
            <person name="Gao S."/>
            <person name="Seet Q."/>
            <person name="Wongkham S."/>
            <person name="Teh B.T."/>
            <person name="Wongkham C."/>
            <person name="Intapan P.M."/>
            <person name="Maleewong W."/>
            <person name="Yang X."/>
            <person name="Hu M."/>
            <person name="Wang Z."/>
            <person name="Hofmann A."/>
            <person name="Sternberg P.W."/>
            <person name="Tan P."/>
            <person name="Wang J."/>
            <person name="Gasser R.B."/>
        </authorList>
    </citation>
    <scope>NUCLEOTIDE SEQUENCE [LARGE SCALE GENOMIC DNA]</scope>
</reference>
<dbReference type="GeneID" id="20321230"/>
<feature type="region of interest" description="Disordered" evidence="1">
    <location>
        <begin position="690"/>
        <end position="716"/>
    </location>
</feature>
<protein>
    <submittedName>
        <fullName evidence="2">Uncharacterized protein</fullName>
    </submittedName>
</protein>
<evidence type="ECO:0000313" key="2">
    <source>
        <dbReference type="EMBL" id="KER25480.1"/>
    </source>
</evidence>
<dbReference type="Proteomes" id="UP000054324">
    <property type="component" value="Unassembled WGS sequence"/>
</dbReference>
<dbReference type="EMBL" id="KL596775">
    <property type="protein sequence ID" value="KER25480.1"/>
    <property type="molecule type" value="Genomic_DNA"/>
</dbReference>
<dbReference type="OrthoDB" id="6260897at2759"/>
<feature type="compositionally biased region" description="Polar residues" evidence="1">
    <location>
        <begin position="1166"/>
        <end position="1178"/>
    </location>
</feature>
<feature type="region of interest" description="Disordered" evidence="1">
    <location>
        <begin position="1037"/>
        <end position="1081"/>
    </location>
</feature>
<feature type="compositionally biased region" description="Low complexity" evidence="1">
    <location>
        <begin position="768"/>
        <end position="783"/>
    </location>
</feature>
<feature type="region of interest" description="Disordered" evidence="1">
    <location>
        <begin position="763"/>
        <end position="824"/>
    </location>
</feature>
<name>A0A074ZQ69_OPIVI</name>
<feature type="compositionally biased region" description="Low complexity" evidence="1">
    <location>
        <begin position="911"/>
        <end position="928"/>
    </location>
</feature>
<feature type="compositionally biased region" description="Low complexity" evidence="1">
    <location>
        <begin position="598"/>
        <end position="615"/>
    </location>
</feature>
<gene>
    <name evidence="2" type="ORF">T265_07051</name>
</gene>
<feature type="region of interest" description="Disordered" evidence="1">
    <location>
        <begin position="324"/>
        <end position="406"/>
    </location>
</feature>
<evidence type="ECO:0000313" key="3">
    <source>
        <dbReference type="Proteomes" id="UP000054324"/>
    </source>
</evidence>
<feature type="compositionally biased region" description="Polar residues" evidence="1">
    <location>
        <begin position="1145"/>
        <end position="1158"/>
    </location>
</feature>
<feature type="compositionally biased region" description="Polar residues" evidence="1">
    <location>
        <begin position="1059"/>
        <end position="1081"/>
    </location>
</feature>
<feature type="compositionally biased region" description="Polar residues" evidence="1">
    <location>
        <begin position="616"/>
        <end position="650"/>
    </location>
</feature>
<feature type="compositionally biased region" description="Low complexity" evidence="1">
    <location>
        <begin position="1123"/>
        <end position="1135"/>
    </location>
</feature>
<feature type="compositionally biased region" description="Polar residues" evidence="1">
    <location>
        <begin position="381"/>
        <end position="395"/>
    </location>
</feature>
<feature type="compositionally biased region" description="Polar residues" evidence="1">
    <location>
        <begin position="189"/>
        <end position="199"/>
    </location>
</feature>
<proteinExistence type="predicted"/>
<feature type="compositionally biased region" description="Polar residues" evidence="1">
    <location>
        <begin position="805"/>
        <end position="824"/>
    </location>
</feature>
<feature type="compositionally biased region" description="Low complexity" evidence="1">
    <location>
        <begin position="794"/>
        <end position="804"/>
    </location>
</feature>
<organism evidence="2 3">
    <name type="scientific">Opisthorchis viverrini</name>
    <name type="common">Southeast Asian liver fluke</name>
    <dbReference type="NCBI Taxonomy" id="6198"/>
    <lineage>
        <taxon>Eukaryota</taxon>
        <taxon>Metazoa</taxon>
        <taxon>Spiralia</taxon>
        <taxon>Lophotrochozoa</taxon>
        <taxon>Platyhelminthes</taxon>
        <taxon>Trematoda</taxon>
        <taxon>Digenea</taxon>
        <taxon>Opisthorchiida</taxon>
        <taxon>Opisthorchiata</taxon>
        <taxon>Opisthorchiidae</taxon>
        <taxon>Opisthorchis</taxon>
    </lineage>
</organism>
<feature type="region of interest" description="Disordered" evidence="1">
    <location>
        <begin position="540"/>
        <end position="570"/>
    </location>
</feature>